<organism evidence="1 2">
    <name type="scientific">Halobellus limi</name>
    <dbReference type="NCBI Taxonomy" id="699433"/>
    <lineage>
        <taxon>Archaea</taxon>
        <taxon>Methanobacteriati</taxon>
        <taxon>Methanobacteriota</taxon>
        <taxon>Stenosarchaea group</taxon>
        <taxon>Halobacteria</taxon>
        <taxon>Halobacteriales</taxon>
        <taxon>Haloferacaceae</taxon>
        <taxon>Halobellus</taxon>
    </lineage>
</organism>
<evidence type="ECO:0000313" key="1">
    <source>
        <dbReference type="EMBL" id="SEG66463.1"/>
    </source>
</evidence>
<evidence type="ECO:0000313" key="2">
    <source>
        <dbReference type="Proteomes" id="UP000236740"/>
    </source>
</evidence>
<keyword evidence="2" id="KW-1185">Reference proteome</keyword>
<proteinExistence type="predicted"/>
<dbReference type="Proteomes" id="UP000236740">
    <property type="component" value="Unassembled WGS sequence"/>
</dbReference>
<dbReference type="EMBL" id="FNVN01000006">
    <property type="protein sequence ID" value="SEG66463.1"/>
    <property type="molecule type" value="Genomic_DNA"/>
</dbReference>
<dbReference type="OrthoDB" id="351180at2157"/>
<protein>
    <submittedName>
        <fullName evidence="1">Uncharacterized protein</fullName>
    </submittedName>
</protein>
<sequence>MSTTARRLKTARFDIYRNMVLRTARKNDNVKVTDKNDYPFDTNYELFTAGLVLGFLRDDPRTESEGSYSQDFIQVNRVGGSSENEYREGIEFIYKLIELEHSDEDPDDSELWELALQYADAGVEAINQDISLKDEFDLLAFIDEADQKWEDRLEDVLVDQ</sequence>
<dbReference type="AlphaFoldDB" id="A0A1H6C0R3"/>
<reference evidence="1 2" key="1">
    <citation type="submission" date="2016-10" db="EMBL/GenBank/DDBJ databases">
        <authorList>
            <person name="de Groot N.N."/>
        </authorList>
    </citation>
    <scope>NUCLEOTIDE SEQUENCE [LARGE SCALE GENOMIC DNA]</scope>
    <source>
        <strain evidence="1 2">CGMCC 1.10331</strain>
    </source>
</reference>
<name>A0A1H6C0R3_9EURY</name>
<accession>A0A1H6C0R3</accession>
<gene>
    <name evidence="1" type="ORF">SAMN04488133_3105</name>
</gene>
<dbReference type="RefSeq" id="WP_136361881.1">
    <property type="nucleotide sequence ID" value="NZ_CP031311.1"/>
</dbReference>
<dbReference type="GeneID" id="39859044"/>